<evidence type="ECO:0000256" key="4">
    <source>
        <dbReference type="ARBA" id="ARBA00023121"/>
    </source>
</evidence>
<evidence type="ECO:0000256" key="2">
    <source>
        <dbReference type="ARBA" id="ARBA00007284"/>
    </source>
</evidence>
<dbReference type="Proteomes" id="UP000001593">
    <property type="component" value="Unassembled WGS sequence"/>
</dbReference>
<dbReference type="InterPro" id="IPR038261">
    <property type="entry name" value="GPP34-like_sf"/>
</dbReference>
<evidence type="ECO:0000256" key="5">
    <source>
        <dbReference type="ARBA" id="ARBA00023136"/>
    </source>
</evidence>
<dbReference type="HOGENOM" id="CLU_089767_0_0_1"/>
<dbReference type="OMA" id="REPASYM"/>
<name>A7RW71_NEMVE</name>
<dbReference type="EMBL" id="DS469546">
    <property type="protein sequence ID" value="EDO44215.1"/>
    <property type="molecule type" value="Genomic_DNA"/>
</dbReference>
<dbReference type="Pfam" id="PF05719">
    <property type="entry name" value="GPP34"/>
    <property type="match status" value="1"/>
</dbReference>
<evidence type="ECO:0000256" key="1">
    <source>
        <dbReference type="ARBA" id="ARBA00004255"/>
    </source>
</evidence>
<protein>
    <submittedName>
        <fullName evidence="7">Uncharacterized protein</fullName>
    </submittedName>
</protein>
<dbReference type="GO" id="GO:0000139">
    <property type="term" value="C:Golgi membrane"/>
    <property type="evidence" value="ECO:0007669"/>
    <property type="project" value="UniProtKB-SubCell"/>
</dbReference>
<evidence type="ECO:0000256" key="6">
    <source>
        <dbReference type="SAM" id="SignalP"/>
    </source>
</evidence>
<gene>
    <name evidence="7" type="ORF">NEMVEDRAFT_v1g241118</name>
</gene>
<keyword evidence="3" id="KW-0333">Golgi apparatus</keyword>
<reference evidence="7 8" key="1">
    <citation type="journal article" date="2007" name="Science">
        <title>Sea anemone genome reveals ancestral eumetazoan gene repertoire and genomic organization.</title>
        <authorList>
            <person name="Putnam N.H."/>
            <person name="Srivastava M."/>
            <person name="Hellsten U."/>
            <person name="Dirks B."/>
            <person name="Chapman J."/>
            <person name="Salamov A."/>
            <person name="Terry A."/>
            <person name="Shapiro H."/>
            <person name="Lindquist E."/>
            <person name="Kapitonov V.V."/>
            <person name="Jurka J."/>
            <person name="Genikhovich G."/>
            <person name="Grigoriev I.V."/>
            <person name="Lucas S.M."/>
            <person name="Steele R.E."/>
            <person name="Finnerty J.R."/>
            <person name="Technau U."/>
            <person name="Martindale M.Q."/>
            <person name="Rokhsar D.S."/>
        </authorList>
    </citation>
    <scope>NUCLEOTIDE SEQUENCE [LARGE SCALE GENOMIC DNA]</scope>
    <source>
        <strain evidence="8">CH2 X CH6</strain>
    </source>
</reference>
<sequence length="199" mass="22383">MELIAGAAACCILDLIVLGKLSVEVLPGSTLGISTKDVIVKVIDEKPTHTYLDKAIFDAILDHHRSNPDKPKKLRSWILMDLNRIVPKTKCATVTLDSLADIGILCKKESTFSIKYPTLNPGIQENLLKELQEVGYGREPASYMRALLTIMRTVDNLLLCWDPLLKKQFPKEKYAAAKERIKALVQVSEDNEKKYEKMD</sequence>
<keyword evidence="6" id="KW-0732">Signal</keyword>
<organism evidence="7 8">
    <name type="scientific">Nematostella vectensis</name>
    <name type="common">Starlet sea anemone</name>
    <dbReference type="NCBI Taxonomy" id="45351"/>
    <lineage>
        <taxon>Eukaryota</taxon>
        <taxon>Metazoa</taxon>
        <taxon>Cnidaria</taxon>
        <taxon>Anthozoa</taxon>
        <taxon>Hexacorallia</taxon>
        <taxon>Actiniaria</taxon>
        <taxon>Edwardsiidae</taxon>
        <taxon>Nematostella</taxon>
    </lineage>
</organism>
<feature type="chain" id="PRO_5002714802" evidence="6">
    <location>
        <begin position="20"/>
        <end position="199"/>
    </location>
</feature>
<dbReference type="AlphaFoldDB" id="A7RW71"/>
<dbReference type="KEGG" id="nve:5516189"/>
<evidence type="ECO:0000313" key="7">
    <source>
        <dbReference type="EMBL" id="EDO44215.1"/>
    </source>
</evidence>
<dbReference type="InterPro" id="IPR008628">
    <property type="entry name" value="GPP34-like"/>
</dbReference>
<dbReference type="GO" id="GO:0070273">
    <property type="term" value="F:phosphatidylinositol-4-phosphate binding"/>
    <property type="evidence" value="ECO:0007669"/>
    <property type="project" value="InterPro"/>
</dbReference>
<dbReference type="Gene3D" id="1.10.3630.10">
    <property type="entry name" value="yeast vps74-n-term truncation variant domain like"/>
    <property type="match status" value="1"/>
</dbReference>
<dbReference type="InParanoid" id="A7RW71"/>
<dbReference type="OrthoDB" id="5953112at2759"/>
<feature type="signal peptide" evidence="6">
    <location>
        <begin position="1"/>
        <end position="19"/>
    </location>
</feature>
<keyword evidence="8" id="KW-1185">Reference proteome</keyword>
<accession>A7RW71</accession>
<evidence type="ECO:0000256" key="3">
    <source>
        <dbReference type="ARBA" id="ARBA00023034"/>
    </source>
</evidence>
<proteinExistence type="inferred from homology"/>
<keyword evidence="5" id="KW-0472">Membrane</keyword>
<comment type="similarity">
    <text evidence="2">Belongs to the GOLPH3/VPS74 family.</text>
</comment>
<evidence type="ECO:0000313" key="8">
    <source>
        <dbReference type="Proteomes" id="UP000001593"/>
    </source>
</evidence>
<comment type="subcellular location">
    <subcellularLocation>
        <location evidence="1">Golgi apparatus membrane</location>
        <topology evidence="1">Peripheral membrane protein</topology>
        <orientation evidence="1">Cytoplasmic side</orientation>
    </subcellularLocation>
</comment>
<keyword evidence="4" id="KW-0446">Lipid-binding</keyword>